<dbReference type="PANTHER" id="PTHR21666:SF270">
    <property type="entry name" value="MUREIN HYDROLASE ACTIVATOR ENVC"/>
    <property type="match status" value="1"/>
</dbReference>
<dbReference type="InterPro" id="IPR016047">
    <property type="entry name" value="M23ase_b-sheet_dom"/>
</dbReference>
<keyword evidence="3" id="KW-1185">Reference proteome</keyword>
<dbReference type="InterPro" id="IPR050570">
    <property type="entry name" value="Cell_wall_metabolism_enzyme"/>
</dbReference>
<comment type="caution">
    <text evidence="2">The sequence shown here is derived from an EMBL/GenBank/DDBJ whole genome shotgun (WGS) entry which is preliminary data.</text>
</comment>
<dbReference type="Gene3D" id="2.70.70.10">
    <property type="entry name" value="Glucose Permease (Domain IIA)"/>
    <property type="match status" value="1"/>
</dbReference>
<dbReference type="EMBL" id="JAPMUA010000002">
    <property type="protein sequence ID" value="MDG3585688.1"/>
    <property type="molecule type" value="Genomic_DNA"/>
</dbReference>
<proteinExistence type="predicted"/>
<evidence type="ECO:0000259" key="1">
    <source>
        <dbReference type="Pfam" id="PF01551"/>
    </source>
</evidence>
<feature type="domain" description="M23ase beta-sheet core" evidence="1">
    <location>
        <begin position="24"/>
        <end position="122"/>
    </location>
</feature>
<sequence length="177" mass="19536">MKLDNDGKTAVSDRNKVTDWYGYNADVLAVSDGEVAAIETGFRDSKYIDQHPKHNASNATGNYIALDIGNGNYVFYEHLKFGSIRVKTGQKVKKGDVIASLGFTGQATGPHLHFHVANANSPLGAEGVPFEFEEYTVLGVYNDFDDFGKVPWDYVKKLSDSILKNDRPAPNTVIKFE</sequence>
<organism evidence="2 3">
    <name type="scientific">Galbibacter pacificus</name>
    <dbReference type="NCBI Taxonomy" id="2996052"/>
    <lineage>
        <taxon>Bacteria</taxon>
        <taxon>Pseudomonadati</taxon>
        <taxon>Bacteroidota</taxon>
        <taxon>Flavobacteriia</taxon>
        <taxon>Flavobacteriales</taxon>
        <taxon>Flavobacteriaceae</taxon>
        <taxon>Galbibacter</taxon>
    </lineage>
</organism>
<dbReference type="PANTHER" id="PTHR21666">
    <property type="entry name" value="PEPTIDASE-RELATED"/>
    <property type="match status" value="1"/>
</dbReference>
<evidence type="ECO:0000313" key="3">
    <source>
        <dbReference type="Proteomes" id="UP001153642"/>
    </source>
</evidence>
<dbReference type="InterPro" id="IPR011055">
    <property type="entry name" value="Dup_hybrid_motif"/>
</dbReference>
<accession>A0ABT6FR00</accession>
<gene>
    <name evidence="2" type="ORF">OSR52_07380</name>
</gene>
<evidence type="ECO:0000313" key="2">
    <source>
        <dbReference type="EMBL" id="MDG3585688.1"/>
    </source>
</evidence>
<dbReference type="SUPFAM" id="SSF51261">
    <property type="entry name" value="Duplicated hybrid motif"/>
    <property type="match status" value="1"/>
</dbReference>
<protein>
    <submittedName>
        <fullName evidence="2">M23 family metallopeptidase</fullName>
    </submittedName>
</protein>
<dbReference type="Proteomes" id="UP001153642">
    <property type="component" value="Unassembled WGS sequence"/>
</dbReference>
<reference evidence="2" key="1">
    <citation type="submission" date="2022-11" db="EMBL/GenBank/DDBJ databases">
        <title>High-quality draft genome sequence of Galbibacter sp. strain CMA-7.</title>
        <authorList>
            <person name="Wei L."/>
            <person name="Dong C."/>
            <person name="Shao Z."/>
        </authorList>
    </citation>
    <scope>NUCLEOTIDE SEQUENCE</scope>
    <source>
        <strain evidence="2">CMA-7</strain>
    </source>
</reference>
<name>A0ABT6FR00_9FLAO</name>
<dbReference type="Pfam" id="PF01551">
    <property type="entry name" value="Peptidase_M23"/>
    <property type="match status" value="1"/>
</dbReference>
<dbReference type="CDD" id="cd12797">
    <property type="entry name" value="M23_peptidase"/>
    <property type="match status" value="1"/>
</dbReference>